<dbReference type="InterPro" id="IPR000485">
    <property type="entry name" value="AsnC-type_HTH_dom"/>
</dbReference>
<dbReference type="EMBL" id="CP108318">
    <property type="protein sequence ID" value="WTW60403.1"/>
    <property type="molecule type" value="Genomic_DNA"/>
</dbReference>
<keyword evidence="3" id="KW-0804">Transcription</keyword>
<dbReference type="InterPro" id="IPR019887">
    <property type="entry name" value="Tscrpt_reg_AsnC/Lrp_C"/>
</dbReference>
<keyword evidence="2" id="KW-0238">DNA-binding</keyword>
<feature type="domain" description="HTH asnC-type" evidence="4">
    <location>
        <begin position="6"/>
        <end position="66"/>
    </location>
</feature>
<dbReference type="SUPFAM" id="SSF46785">
    <property type="entry name" value="Winged helix' DNA-binding domain"/>
    <property type="match status" value="1"/>
</dbReference>
<dbReference type="Gene3D" id="3.30.70.920">
    <property type="match status" value="1"/>
</dbReference>
<organism evidence="5">
    <name type="scientific">Streptomyces sp. NBC_00003</name>
    <dbReference type="NCBI Taxonomy" id="2903608"/>
    <lineage>
        <taxon>Bacteria</taxon>
        <taxon>Bacillati</taxon>
        <taxon>Actinomycetota</taxon>
        <taxon>Actinomycetes</taxon>
        <taxon>Kitasatosporales</taxon>
        <taxon>Streptomycetaceae</taxon>
        <taxon>Streptomyces</taxon>
    </lineage>
</organism>
<evidence type="ECO:0000256" key="1">
    <source>
        <dbReference type="ARBA" id="ARBA00023015"/>
    </source>
</evidence>
<dbReference type="GO" id="GO:0005829">
    <property type="term" value="C:cytosol"/>
    <property type="evidence" value="ECO:0007669"/>
    <property type="project" value="TreeGrafter"/>
</dbReference>
<dbReference type="SMART" id="SM00344">
    <property type="entry name" value="HTH_ASNC"/>
    <property type="match status" value="2"/>
</dbReference>
<dbReference type="PANTHER" id="PTHR30154:SF34">
    <property type="entry name" value="TRANSCRIPTIONAL REGULATOR AZLB"/>
    <property type="match status" value="1"/>
</dbReference>
<dbReference type="SUPFAM" id="SSF54909">
    <property type="entry name" value="Dimeric alpha+beta barrel"/>
    <property type="match status" value="1"/>
</dbReference>
<dbReference type="Gene3D" id="1.10.10.10">
    <property type="entry name" value="Winged helix-like DNA-binding domain superfamily/Winged helix DNA-binding domain"/>
    <property type="match status" value="2"/>
</dbReference>
<evidence type="ECO:0000313" key="5">
    <source>
        <dbReference type="EMBL" id="WTW60403.1"/>
    </source>
</evidence>
<keyword evidence="1" id="KW-0805">Transcription regulation</keyword>
<dbReference type="Pfam" id="PF13404">
    <property type="entry name" value="HTH_AsnC-type"/>
    <property type="match status" value="1"/>
</dbReference>
<dbReference type="InterPro" id="IPR036388">
    <property type="entry name" value="WH-like_DNA-bd_sf"/>
</dbReference>
<name>A0AAU2UZN8_9ACTN</name>
<dbReference type="InterPro" id="IPR019888">
    <property type="entry name" value="Tscrpt_reg_AsnC-like"/>
</dbReference>
<evidence type="ECO:0000256" key="2">
    <source>
        <dbReference type="ARBA" id="ARBA00023125"/>
    </source>
</evidence>
<dbReference type="PANTHER" id="PTHR30154">
    <property type="entry name" value="LEUCINE-RESPONSIVE REGULATORY PROTEIN"/>
    <property type="match status" value="1"/>
</dbReference>
<reference evidence="5" key="1">
    <citation type="submission" date="2022-10" db="EMBL/GenBank/DDBJ databases">
        <title>The complete genomes of actinobacterial strains from the NBC collection.</title>
        <authorList>
            <person name="Joergensen T.S."/>
            <person name="Alvarez Arevalo M."/>
            <person name="Sterndorff E.B."/>
            <person name="Faurdal D."/>
            <person name="Vuksanovic O."/>
            <person name="Mourched A.-S."/>
            <person name="Charusanti P."/>
            <person name="Shaw S."/>
            <person name="Blin K."/>
            <person name="Weber T."/>
        </authorList>
    </citation>
    <scope>NUCLEOTIDE SEQUENCE</scope>
    <source>
        <strain evidence="5">NBC_00003</strain>
    </source>
</reference>
<dbReference type="PROSITE" id="PS50956">
    <property type="entry name" value="HTH_ASNC_2"/>
    <property type="match status" value="1"/>
</dbReference>
<sequence>MESHTLDELDRQLLHALERDGRAAFSRIATVLGVSDQTVARRYRRLCADVGLKVIAVRDGQRLGQDQWMLRLRCTPDSAEAIATALARRPDTAWIALAAGSTEVICMTRPRSDGERDELMLGKLPRTPHIVEIRAYQMLHTFFGGSDGWLMKSGALSEAQAAELRPELSRLAGPARITPEDEPLVRALERDGRATYPELQLATGRSESAVKRRLAALLASRALYIDVEYRPEHIGFPVGTTLWITAAPAALHSVGEAIARHPEAAFVSASAGPSNLVATVLTRSTAELYAYLSGKLGTLEGIQHIETTAKLRRIKQLSVPGPAR</sequence>
<dbReference type="GO" id="GO:0043565">
    <property type="term" value="F:sequence-specific DNA binding"/>
    <property type="evidence" value="ECO:0007669"/>
    <property type="project" value="InterPro"/>
</dbReference>
<dbReference type="InterPro" id="IPR036390">
    <property type="entry name" value="WH_DNA-bd_sf"/>
</dbReference>
<dbReference type="Pfam" id="PF01037">
    <property type="entry name" value="AsnC_trans_reg"/>
    <property type="match status" value="1"/>
</dbReference>
<gene>
    <name evidence="5" type="ORF">OG549_07000</name>
</gene>
<dbReference type="PRINTS" id="PR00033">
    <property type="entry name" value="HTHASNC"/>
</dbReference>
<accession>A0AAU2UZN8</accession>
<evidence type="ECO:0000259" key="4">
    <source>
        <dbReference type="PROSITE" id="PS50956"/>
    </source>
</evidence>
<dbReference type="InterPro" id="IPR011008">
    <property type="entry name" value="Dimeric_a/b-barrel"/>
</dbReference>
<proteinExistence type="predicted"/>
<dbReference type="GO" id="GO:0043200">
    <property type="term" value="P:response to amino acid"/>
    <property type="evidence" value="ECO:0007669"/>
    <property type="project" value="TreeGrafter"/>
</dbReference>
<dbReference type="AlphaFoldDB" id="A0AAU2UZN8"/>
<protein>
    <submittedName>
        <fullName evidence="5">Lrp/AsnC family transcriptional regulator</fullName>
    </submittedName>
</protein>
<evidence type="ECO:0000256" key="3">
    <source>
        <dbReference type="ARBA" id="ARBA00023163"/>
    </source>
</evidence>